<comment type="caution">
    <text evidence="1">The sequence shown here is derived from an EMBL/GenBank/DDBJ whole genome shotgun (WGS) entry which is preliminary data.</text>
</comment>
<dbReference type="EMBL" id="AKGD01000001">
    <property type="protein sequence ID" value="EIT71793.1"/>
    <property type="molecule type" value="Genomic_DNA"/>
</dbReference>
<evidence type="ECO:0000313" key="2">
    <source>
        <dbReference type="Proteomes" id="UP000003704"/>
    </source>
</evidence>
<name>I8TDK9_9GAMM</name>
<dbReference type="Proteomes" id="UP000003704">
    <property type="component" value="Unassembled WGS sequence"/>
</dbReference>
<proteinExistence type="predicted"/>
<protein>
    <submittedName>
        <fullName evidence="1">Uncharacterized protein</fullName>
    </submittedName>
</protein>
<reference evidence="1 2" key="1">
    <citation type="journal article" date="2012" name="J. Bacteriol.">
        <title>Genome Sequence of n-Alkane-Degrading Hydrocarboniphaga effusa Strain AP103T (ATCC BAA-332T).</title>
        <authorList>
            <person name="Chang H.K."/>
            <person name="Zylstra G.J."/>
            <person name="Chae J.C."/>
        </authorList>
    </citation>
    <scope>NUCLEOTIDE SEQUENCE [LARGE SCALE GENOMIC DNA]</scope>
    <source>
        <strain evidence="1 2">AP103</strain>
    </source>
</reference>
<dbReference type="AlphaFoldDB" id="I8TDK9"/>
<gene>
    <name evidence="1" type="ORF">WQQ_19300</name>
</gene>
<organism evidence="1 2">
    <name type="scientific">Hydrocarboniphaga effusa AP103</name>
    <dbReference type="NCBI Taxonomy" id="1172194"/>
    <lineage>
        <taxon>Bacteria</taxon>
        <taxon>Pseudomonadati</taxon>
        <taxon>Pseudomonadota</taxon>
        <taxon>Gammaproteobacteria</taxon>
        <taxon>Nevskiales</taxon>
        <taxon>Nevskiaceae</taxon>
        <taxon>Hydrocarboniphaga</taxon>
    </lineage>
</organism>
<keyword evidence="2" id="KW-1185">Reference proteome</keyword>
<evidence type="ECO:0000313" key="1">
    <source>
        <dbReference type="EMBL" id="EIT71793.1"/>
    </source>
</evidence>
<accession>I8TDK9</accession>
<sequence length="59" mass="6779">MSRQAIHGGRARMLTKLGNVGFFLGRLRSVERRIFRRLTRCDFASEDCGARTTTECFLL</sequence>